<comment type="caution">
    <text evidence="10">The sequence shown here is derived from an EMBL/GenBank/DDBJ whole genome shotgun (WGS) entry which is preliminary data.</text>
</comment>
<dbReference type="GO" id="GO:0015979">
    <property type="term" value="P:photosynthesis"/>
    <property type="evidence" value="ECO:0007669"/>
    <property type="project" value="UniProtKB-KW"/>
</dbReference>
<evidence type="ECO:0000256" key="5">
    <source>
        <dbReference type="ARBA" id="ARBA00022531"/>
    </source>
</evidence>
<evidence type="ECO:0000256" key="1">
    <source>
        <dbReference type="ARBA" id="ARBA00004141"/>
    </source>
</evidence>
<reference evidence="10" key="2">
    <citation type="submission" date="2023-04" db="EMBL/GenBank/DDBJ databases">
        <authorList>
            <person name="Bruccoleri R.E."/>
            <person name="Oakeley E.J."/>
            <person name="Faust A.-M."/>
            <person name="Dessus-Babus S."/>
            <person name="Altorfer M."/>
            <person name="Burckhardt D."/>
            <person name="Oertli M."/>
            <person name="Naumann U."/>
            <person name="Petersen F."/>
            <person name="Wong J."/>
        </authorList>
    </citation>
    <scope>NUCLEOTIDE SEQUENCE</scope>
    <source>
        <strain evidence="10">GSM-AAB239-AS_SAM_17_03QT</strain>
        <tissue evidence="10">Leaf</tissue>
    </source>
</reference>
<dbReference type="AlphaFoldDB" id="A0AAX6FPP7"/>
<keyword evidence="5" id="KW-0602">Photosynthesis</keyword>
<dbReference type="PANTHER" id="PTHR34195">
    <property type="entry name" value="PHOTOSYSTEM I REACTION CENTER SUBUNIT V, CHLOROPLASTIC-RELATED"/>
    <property type="match status" value="1"/>
</dbReference>
<organism evidence="10 11">
    <name type="scientific">Iris pallida</name>
    <name type="common">Sweet iris</name>
    <dbReference type="NCBI Taxonomy" id="29817"/>
    <lineage>
        <taxon>Eukaryota</taxon>
        <taxon>Viridiplantae</taxon>
        <taxon>Streptophyta</taxon>
        <taxon>Embryophyta</taxon>
        <taxon>Tracheophyta</taxon>
        <taxon>Spermatophyta</taxon>
        <taxon>Magnoliopsida</taxon>
        <taxon>Liliopsida</taxon>
        <taxon>Asparagales</taxon>
        <taxon>Iridaceae</taxon>
        <taxon>Iridoideae</taxon>
        <taxon>Irideae</taxon>
        <taxon>Iris</taxon>
    </lineage>
</organism>
<dbReference type="PANTHER" id="PTHR34195:SF1">
    <property type="entry name" value="PHOTOSYSTEM I REACTION CENTER SUBUNIT V, CHLOROPLASTIC"/>
    <property type="match status" value="1"/>
</dbReference>
<keyword evidence="11" id="KW-1185">Reference proteome</keyword>
<dbReference type="GO" id="GO:0009507">
    <property type="term" value="C:chloroplast"/>
    <property type="evidence" value="ECO:0007669"/>
    <property type="project" value="UniProtKB-SubCell"/>
</dbReference>
<evidence type="ECO:0000256" key="9">
    <source>
        <dbReference type="ARBA" id="ARBA00023136"/>
    </source>
</evidence>
<evidence type="ECO:0000256" key="3">
    <source>
        <dbReference type="ARBA" id="ARBA00006458"/>
    </source>
</evidence>
<evidence type="ECO:0000256" key="8">
    <source>
        <dbReference type="ARBA" id="ARBA00022836"/>
    </source>
</evidence>
<sequence>MASSTHTHTHNGLLLLLHSLLHPDHPPPLQAHPLLLCSFLGLRRLPLKPYNPTSLAITTRNNKHLPARRKPGAARAALEPTLVISLSTGLSLFLGRFVFFNFQHENVAK</sequence>
<name>A0AAX6FPP7_IRIPA</name>
<dbReference type="EMBL" id="JANAVB010027397">
    <property type="protein sequence ID" value="KAJ6818283.1"/>
    <property type="molecule type" value="Genomic_DNA"/>
</dbReference>
<keyword evidence="4" id="KW-0150">Chloroplast</keyword>
<proteinExistence type="inferred from homology"/>
<evidence type="ECO:0000256" key="7">
    <source>
        <dbReference type="ARBA" id="ARBA00022692"/>
    </source>
</evidence>
<evidence type="ECO:0000256" key="6">
    <source>
        <dbReference type="ARBA" id="ARBA00022640"/>
    </source>
</evidence>
<dbReference type="InterPro" id="IPR023618">
    <property type="entry name" value="PSI_PsaG/PsaK_dom"/>
</dbReference>
<gene>
    <name evidence="10" type="ORF">M6B38_408070</name>
</gene>
<dbReference type="GO" id="GO:0009522">
    <property type="term" value="C:photosystem I"/>
    <property type="evidence" value="ECO:0007669"/>
    <property type="project" value="UniProtKB-KW"/>
</dbReference>
<evidence type="ECO:0000256" key="2">
    <source>
        <dbReference type="ARBA" id="ARBA00004229"/>
    </source>
</evidence>
<dbReference type="InterPro" id="IPR016370">
    <property type="entry name" value="PSI_PsaG/PsaK_pln"/>
</dbReference>
<keyword evidence="8" id="KW-0603">Photosystem I</keyword>
<protein>
    <submittedName>
        <fullName evidence="10">Photosystem I reaction center subunit V, chloroplastic</fullName>
    </submittedName>
</protein>
<dbReference type="Proteomes" id="UP001140949">
    <property type="component" value="Unassembled WGS sequence"/>
</dbReference>
<accession>A0AAX6FPP7</accession>
<comment type="subcellular location">
    <subcellularLocation>
        <location evidence="1">Membrane</location>
        <topology evidence="1">Multi-pass membrane protein</topology>
    </subcellularLocation>
    <subcellularLocation>
        <location evidence="2">Plastid</location>
        <location evidence="2">Chloroplast</location>
    </subcellularLocation>
</comment>
<reference evidence="10" key="1">
    <citation type="journal article" date="2023" name="GigaByte">
        <title>Genome assembly of the bearded iris, Iris pallida Lam.</title>
        <authorList>
            <person name="Bruccoleri R.E."/>
            <person name="Oakeley E.J."/>
            <person name="Faust A.M.E."/>
            <person name="Altorfer M."/>
            <person name="Dessus-Babus S."/>
            <person name="Burckhardt D."/>
            <person name="Oertli M."/>
            <person name="Naumann U."/>
            <person name="Petersen F."/>
            <person name="Wong J."/>
        </authorList>
    </citation>
    <scope>NUCLEOTIDE SEQUENCE</scope>
    <source>
        <strain evidence="10">GSM-AAB239-AS_SAM_17_03QT</strain>
    </source>
</reference>
<evidence type="ECO:0000313" key="10">
    <source>
        <dbReference type="EMBL" id="KAJ6818283.1"/>
    </source>
</evidence>
<comment type="similarity">
    <text evidence="3">Belongs to the PsaG/PsaK family.</text>
</comment>
<evidence type="ECO:0000256" key="4">
    <source>
        <dbReference type="ARBA" id="ARBA00022528"/>
    </source>
</evidence>
<evidence type="ECO:0000313" key="11">
    <source>
        <dbReference type="Proteomes" id="UP001140949"/>
    </source>
</evidence>
<keyword evidence="6" id="KW-0934">Plastid</keyword>
<dbReference type="Gene3D" id="1.10.286.40">
    <property type="entry name" value="Chlorophyll a-b binding protein like"/>
    <property type="match status" value="1"/>
</dbReference>
<keyword evidence="9" id="KW-0472">Membrane</keyword>
<keyword evidence="7" id="KW-0812">Transmembrane</keyword>